<dbReference type="GO" id="GO:0017056">
    <property type="term" value="F:structural constituent of nuclear pore"/>
    <property type="evidence" value="ECO:0007669"/>
    <property type="project" value="TreeGrafter"/>
</dbReference>
<comment type="subcellular location">
    <subcellularLocation>
        <location evidence="1 9">Nucleus</location>
        <location evidence="1 9">Nuclear pore complex</location>
    </subcellularLocation>
</comment>
<sequence length="663" mass="75041">MELASARQVEPVNQALGTVIFSGVYHKGACPLPCKLLPKKYFEDGASCAWSRGNQFSVYPSSRVVAERSAASSCEQSVLNIKQNVLIFSPILRKLVNESNGTFLALQKVAEPIHNSDNLVELLKLSRQYRSVIRVCIENLQDAIENEKEGLKRNELTTCLTIFYSIECVWHLCEILFIDSIPGEIVLPHLLEWVRFNFPCHEQVAAQILEACEKGSESHSEYWPTVIGMIVQGRVDVVRALLRLHSKGDLNEFRLVDNTLKTMPVYTIYGGLSTGDFMINWKHWQTECRARLSGTTFSSEPHLELIMRLIVGDYSAFELIRDRYESWFDLLGGWVMFKAPWARRHELAEHAHACAGMKSRMPDHNRLHTIVLALCEGDLHQVIHEIQQVADNGWFATHLTDILYHSGKLNILDRHQTNVANRLRESLILEYGCMLMEHKSLWSVGLSYLGHCPTEGIRRAEILVERLALHSEKRVLRIIAEAKKYGLRDMACVSSRHASAGRAGAALAWAVRARSAALASRAADTLLRRYVATRQLSATDLLLSLGSAMLISDRLLLLGKYCEFHRLYKKKEFKSAGKLLISLITSKIAPDYFWETLLLDTLPLLESDEVILSSVDTFEIMLCVEQCSKHLDSEKADLLRLALTRNLARTSLAIERTEQNQTS</sequence>
<dbReference type="STRING" id="151549.A0A4C1UWH2"/>
<evidence type="ECO:0000313" key="11">
    <source>
        <dbReference type="Proteomes" id="UP000299102"/>
    </source>
</evidence>
<dbReference type="PANTHER" id="PTHR13373:SF21">
    <property type="entry name" value="NUCLEAR PORE COMPLEX PROTEIN NUP85"/>
    <property type="match status" value="1"/>
</dbReference>
<name>A0A4C1UWH2_EUMVA</name>
<dbReference type="GO" id="GO:0031965">
    <property type="term" value="C:nuclear membrane"/>
    <property type="evidence" value="ECO:0007669"/>
    <property type="project" value="UniProtKB-UniRule"/>
</dbReference>
<protein>
    <recommendedName>
        <fullName evidence="9">Nuclear pore complex protein Nup85</fullName>
    </recommendedName>
</protein>
<reference evidence="10 11" key="1">
    <citation type="journal article" date="2019" name="Commun. Biol.">
        <title>The bagworm genome reveals a unique fibroin gene that provides high tensile strength.</title>
        <authorList>
            <person name="Kono N."/>
            <person name="Nakamura H."/>
            <person name="Ohtoshi R."/>
            <person name="Tomita M."/>
            <person name="Numata K."/>
            <person name="Arakawa K."/>
        </authorList>
    </citation>
    <scope>NUCLEOTIDE SEQUENCE [LARGE SCALE GENOMIC DNA]</scope>
</reference>
<evidence type="ECO:0000256" key="8">
    <source>
        <dbReference type="ARBA" id="ARBA00023242"/>
    </source>
</evidence>
<evidence type="ECO:0000256" key="6">
    <source>
        <dbReference type="ARBA" id="ARBA00023010"/>
    </source>
</evidence>
<keyword evidence="8 9" id="KW-0539">Nucleus</keyword>
<comment type="function">
    <text evidence="9">Functions as a component of the nuclear pore complex (NPC).</text>
</comment>
<keyword evidence="11" id="KW-1185">Reference proteome</keyword>
<organism evidence="10 11">
    <name type="scientific">Eumeta variegata</name>
    <name type="common">Bagworm moth</name>
    <name type="synonym">Eumeta japonica</name>
    <dbReference type="NCBI Taxonomy" id="151549"/>
    <lineage>
        <taxon>Eukaryota</taxon>
        <taxon>Metazoa</taxon>
        <taxon>Ecdysozoa</taxon>
        <taxon>Arthropoda</taxon>
        <taxon>Hexapoda</taxon>
        <taxon>Insecta</taxon>
        <taxon>Pterygota</taxon>
        <taxon>Neoptera</taxon>
        <taxon>Endopterygota</taxon>
        <taxon>Lepidoptera</taxon>
        <taxon>Glossata</taxon>
        <taxon>Ditrysia</taxon>
        <taxon>Tineoidea</taxon>
        <taxon>Psychidae</taxon>
        <taxon>Oiketicinae</taxon>
        <taxon>Eumeta</taxon>
    </lineage>
</organism>
<comment type="caution">
    <text evidence="10">The sequence shown here is derived from an EMBL/GenBank/DDBJ whole genome shotgun (WGS) entry which is preliminary data.</text>
</comment>
<dbReference type="GO" id="GO:0045893">
    <property type="term" value="P:positive regulation of DNA-templated transcription"/>
    <property type="evidence" value="ECO:0007669"/>
    <property type="project" value="TreeGrafter"/>
</dbReference>
<keyword evidence="6 9" id="KW-0811">Translocation</keyword>
<accession>A0A4C1UWH2</accession>
<keyword evidence="9" id="KW-0472">Membrane</keyword>
<dbReference type="Pfam" id="PF07575">
    <property type="entry name" value="Nucleopor_Nup85"/>
    <property type="match status" value="1"/>
</dbReference>
<dbReference type="GO" id="GO:0006406">
    <property type="term" value="P:mRNA export from nucleus"/>
    <property type="evidence" value="ECO:0007669"/>
    <property type="project" value="TreeGrafter"/>
</dbReference>
<dbReference type="EMBL" id="BGZK01000237">
    <property type="protein sequence ID" value="GBP30831.1"/>
    <property type="molecule type" value="Genomic_DNA"/>
</dbReference>
<keyword evidence="5 9" id="KW-0653">Protein transport</keyword>
<comment type="subunit">
    <text evidence="9">Component of the nuclear pore complex (NPC).</text>
</comment>
<comment type="similarity">
    <text evidence="2 9">Belongs to the nucleoporin Nup85 family.</text>
</comment>
<keyword evidence="3 9" id="KW-0813">Transport</keyword>
<evidence type="ECO:0000256" key="1">
    <source>
        <dbReference type="ARBA" id="ARBA00004567"/>
    </source>
</evidence>
<keyword evidence="7 9" id="KW-0906">Nuclear pore complex</keyword>
<evidence type="ECO:0000256" key="3">
    <source>
        <dbReference type="ARBA" id="ARBA00022448"/>
    </source>
</evidence>
<dbReference type="OrthoDB" id="17644at2759"/>
<evidence type="ECO:0000256" key="4">
    <source>
        <dbReference type="ARBA" id="ARBA00022816"/>
    </source>
</evidence>
<dbReference type="GO" id="GO:0031080">
    <property type="term" value="C:nuclear pore outer ring"/>
    <property type="evidence" value="ECO:0007669"/>
    <property type="project" value="TreeGrafter"/>
</dbReference>
<evidence type="ECO:0000256" key="5">
    <source>
        <dbReference type="ARBA" id="ARBA00022927"/>
    </source>
</evidence>
<dbReference type="Proteomes" id="UP000299102">
    <property type="component" value="Unassembled WGS sequence"/>
</dbReference>
<proteinExistence type="inferred from homology"/>
<dbReference type="InterPro" id="IPR011502">
    <property type="entry name" value="Nucleoporin_Nup85"/>
</dbReference>
<gene>
    <name evidence="10" type="primary">nup85</name>
    <name evidence="10" type="ORF">EVAR_82573_1</name>
</gene>
<dbReference type="GO" id="GO:0006606">
    <property type="term" value="P:protein import into nucleus"/>
    <property type="evidence" value="ECO:0007669"/>
    <property type="project" value="TreeGrafter"/>
</dbReference>
<dbReference type="AlphaFoldDB" id="A0A4C1UWH2"/>
<keyword evidence="4 9" id="KW-0509">mRNA transport</keyword>
<dbReference type="PANTHER" id="PTHR13373">
    <property type="entry name" value="FROUNT PROTEIN-RELATED"/>
    <property type="match status" value="1"/>
</dbReference>
<evidence type="ECO:0000256" key="7">
    <source>
        <dbReference type="ARBA" id="ARBA00023132"/>
    </source>
</evidence>
<evidence type="ECO:0000256" key="9">
    <source>
        <dbReference type="RuleBase" id="RU365073"/>
    </source>
</evidence>
<evidence type="ECO:0000313" key="10">
    <source>
        <dbReference type="EMBL" id="GBP30831.1"/>
    </source>
</evidence>
<evidence type="ECO:0000256" key="2">
    <source>
        <dbReference type="ARBA" id="ARBA00005573"/>
    </source>
</evidence>